<dbReference type="SUPFAM" id="SSF51206">
    <property type="entry name" value="cAMP-binding domain-like"/>
    <property type="match status" value="1"/>
</dbReference>
<protein>
    <submittedName>
        <fullName evidence="2">Cyclic nucleotide-binding domain-containing protein</fullName>
    </submittedName>
</protein>
<dbReference type="Gene3D" id="2.60.120.10">
    <property type="entry name" value="Jelly Rolls"/>
    <property type="match status" value="1"/>
</dbReference>
<evidence type="ECO:0000259" key="1">
    <source>
        <dbReference type="PROSITE" id="PS50042"/>
    </source>
</evidence>
<dbReference type="SMART" id="SM00100">
    <property type="entry name" value="cNMP"/>
    <property type="match status" value="1"/>
</dbReference>
<dbReference type="InterPro" id="IPR018490">
    <property type="entry name" value="cNMP-bd_dom_sf"/>
</dbReference>
<dbReference type="GO" id="GO:0005952">
    <property type="term" value="C:cAMP-dependent protein kinase complex"/>
    <property type="evidence" value="ECO:0007669"/>
    <property type="project" value="InterPro"/>
</dbReference>
<organism evidence="2 3">
    <name type="scientific">Fusobacterium hominis</name>
    <dbReference type="NCBI Taxonomy" id="2764326"/>
    <lineage>
        <taxon>Bacteria</taxon>
        <taxon>Fusobacteriati</taxon>
        <taxon>Fusobacteriota</taxon>
        <taxon>Fusobacteriia</taxon>
        <taxon>Fusobacteriales</taxon>
        <taxon>Fusobacteriaceae</taxon>
        <taxon>Fusobacterium</taxon>
    </lineage>
</organism>
<sequence length="157" mass="17956">MRDEILESYSNVPKLMEKVAIFGALSKDELKVVMGSMTLKKFEKGDTIFEQGGSPEYINIIEQGIVKLIHEENGIRTEVRSLEVGDCFGETALLGILPYTVTAIAMTEVFLLQMSKFMFHNLLKVDPKLFSKFLLNITREICRRNSSYEKILQHNFD</sequence>
<dbReference type="KEGG" id="fho:H9Q81_02270"/>
<evidence type="ECO:0000313" key="3">
    <source>
        <dbReference type="Proteomes" id="UP000515913"/>
    </source>
</evidence>
<proteinExistence type="predicted"/>
<dbReference type="PROSITE" id="PS50042">
    <property type="entry name" value="CNMP_BINDING_3"/>
    <property type="match status" value="1"/>
</dbReference>
<dbReference type="InterPro" id="IPR000595">
    <property type="entry name" value="cNMP-bd_dom"/>
</dbReference>
<gene>
    <name evidence="2" type="ORF">H9Q81_02270</name>
</gene>
<keyword evidence="3" id="KW-1185">Reference proteome</keyword>
<evidence type="ECO:0000313" key="2">
    <source>
        <dbReference type="EMBL" id="QNM15687.1"/>
    </source>
</evidence>
<dbReference type="InterPro" id="IPR050503">
    <property type="entry name" value="cAMP-dep_PK_reg_su-like"/>
</dbReference>
<dbReference type="InterPro" id="IPR014710">
    <property type="entry name" value="RmlC-like_jellyroll"/>
</dbReference>
<dbReference type="EMBL" id="CP060637">
    <property type="protein sequence ID" value="QNM15687.1"/>
    <property type="molecule type" value="Genomic_DNA"/>
</dbReference>
<reference evidence="2 3" key="1">
    <citation type="submission" date="2020-08" db="EMBL/GenBank/DDBJ databases">
        <authorList>
            <person name="Liu C."/>
            <person name="Sun Q."/>
        </authorList>
    </citation>
    <scope>NUCLEOTIDE SEQUENCE [LARGE SCALE GENOMIC DNA]</scope>
    <source>
        <strain evidence="2 3">NSJ-57</strain>
    </source>
</reference>
<dbReference type="Proteomes" id="UP000515913">
    <property type="component" value="Chromosome"/>
</dbReference>
<dbReference type="CDD" id="cd00038">
    <property type="entry name" value="CAP_ED"/>
    <property type="match status" value="1"/>
</dbReference>
<dbReference type="AlphaFoldDB" id="A0A7G9GY05"/>
<dbReference type="RefSeq" id="WP_187423047.1">
    <property type="nucleotide sequence ID" value="NZ_CP060637.1"/>
</dbReference>
<feature type="domain" description="Cyclic nucleotide-binding" evidence="1">
    <location>
        <begin position="21"/>
        <end position="140"/>
    </location>
</feature>
<accession>A0A7G9GY05</accession>
<dbReference type="PANTHER" id="PTHR11635:SF152">
    <property type="entry name" value="CAMP-DEPENDENT PROTEIN KINASE TYPE I REGULATORY SUBUNIT-RELATED"/>
    <property type="match status" value="1"/>
</dbReference>
<dbReference type="PANTHER" id="PTHR11635">
    <property type="entry name" value="CAMP-DEPENDENT PROTEIN KINASE REGULATORY CHAIN"/>
    <property type="match status" value="1"/>
</dbReference>
<name>A0A7G9GY05_9FUSO</name>
<dbReference type="GO" id="GO:0005829">
    <property type="term" value="C:cytosol"/>
    <property type="evidence" value="ECO:0007669"/>
    <property type="project" value="TreeGrafter"/>
</dbReference>
<dbReference type="Pfam" id="PF00027">
    <property type="entry name" value="cNMP_binding"/>
    <property type="match status" value="1"/>
</dbReference>